<dbReference type="InterPro" id="IPR001763">
    <property type="entry name" value="Rhodanese-like_dom"/>
</dbReference>
<dbReference type="RefSeq" id="WP_263734297.1">
    <property type="nucleotide sequence ID" value="NZ_JAOWKY010000001.1"/>
</dbReference>
<feature type="domain" description="Rhodanese" evidence="3">
    <location>
        <begin position="19"/>
        <end position="143"/>
    </location>
</feature>
<dbReference type="CDD" id="cd01448">
    <property type="entry name" value="TST_Repeat_1"/>
    <property type="match status" value="1"/>
</dbReference>
<gene>
    <name evidence="4" type="ORF">OEW28_08675</name>
</gene>
<dbReference type="CDD" id="cd01449">
    <property type="entry name" value="TST_Repeat_2"/>
    <property type="match status" value="1"/>
</dbReference>
<accession>A0ABT2ZC71</accession>
<protein>
    <submittedName>
        <fullName evidence="4">Sulfurtransferase</fullName>
    </submittedName>
</protein>
<reference evidence="4 5" key="1">
    <citation type="submission" date="2022-10" db="EMBL/GenBank/DDBJ databases">
        <title>Defluviimonas sp. nov., isolated from ocean surface water.</title>
        <authorList>
            <person name="He W."/>
            <person name="Wang L."/>
            <person name="Zhang D.-F."/>
        </authorList>
    </citation>
    <scope>NUCLEOTIDE SEQUENCE [LARGE SCALE GENOMIC DNA]</scope>
    <source>
        <strain evidence="4 5">WL0002</strain>
    </source>
</reference>
<evidence type="ECO:0000313" key="4">
    <source>
        <dbReference type="EMBL" id="MCV2868701.1"/>
    </source>
</evidence>
<sequence length="306" mass="33857">MSKQPSPLATTSWLASHLDDADLCIIDACWKFRDEQGQAVAYDDDEDFIREHIPGAVYVGMVSDLSDPDNPVPDMIAKPEAFAKIMSRLGVTNDSHVIVYDGSGLPLAAARLWWALSYYGHDRVQVLDGGLQQWKLENRPLASGYTQPKFTDFQVNVRPEWIAQKSDVIASLDDPAVDLVDCLPTNLFRGDGKHTWGGRSGHIPGAINIPAISNMDPALALTSYEERARRLSERGSFRFADQHVLLAHYLSKGLSTDREVIAYCGRGLAASCGLLALRSLGFNNCRLYDGSWAEWSEDEELPIETS</sequence>
<keyword evidence="1" id="KW-0808">Transferase</keyword>
<dbReference type="EMBL" id="JAOWKY010000001">
    <property type="protein sequence ID" value="MCV2868701.1"/>
    <property type="molecule type" value="Genomic_DNA"/>
</dbReference>
<keyword evidence="5" id="KW-1185">Reference proteome</keyword>
<dbReference type="InterPro" id="IPR001307">
    <property type="entry name" value="Thiosulphate_STrfase_CS"/>
</dbReference>
<dbReference type="PANTHER" id="PTHR11364">
    <property type="entry name" value="THIOSULFATE SULFERTANSFERASE"/>
    <property type="match status" value="1"/>
</dbReference>
<dbReference type="InterPro" id="IPR045078">
    <property type="entry name" value="TST/MPST-like"/>
</dbReference>
<proteinExistence type="predicted"/>
<keyword evidence="2" id="KW-0677">Repeat</keyword>
<dbReference type="Pfam" id="PF00581">
    <property type="entry name" value="Rhodanese"/>
    <property type="match status" value="2"/>
</dbReference>
<dbReference type="Proteomes" id="UP001652542">
    <property type="component" value="Unassembled WGS sequence"/>
</dbReference>
<feature type="domain" description="Rhodanese" evidence="3">
    <location>
        <begin position="173"/>
        <end position="304"/>
    </location>
</feature>
<dbReference type="PANTHER" id="PTHR11364:SF27">
    <property type="entry name" value="SULFURTRANSFERASE"/>
    <property type="match status" value="1"/>
</dbReference>
<evidence type="ECO:0000259" key="3">
    <source>
        <dbReference type="PROSITE" id="PS50206"/>
    </source>
</evidence>
<dbReference type="PROSITE" id="PS00380">
    <property type="entry name" value="RHODANESE_1"/>
    <property type="match status" value="1"/>
</dbReference>
<dbReference type="SMART" id="SM00450">
    <property type="entry name" value="RHOD"/>
    <property type="match status" value="2"/>
</dbReference>
<dbReference type="Gene3D" id="3.40.250.10">
    <property type="entry name" value="Rhodanese-like domain"/>
    <property type="match status" value="2"/>
</dbReference>
<dbReference type="PROSITE" id="PS50206">
    <property type="entry name" value="RHODANESE_3"/>
    <property type="match status" value="2"/>
</dbReference>
<evidence type="ECO:0000313" key="5">
    <source>
        <dbReference type="Proteomes" id="UP001652542"/>
    </source>
</evidence>
<comment type="caution">
    <text evidence="4">The sequence shown here is derived from an EMBL/GenBank/DDBJ whole genome shotgun (WGS) entry which is preliminary data.</text>
</comment>
<dbReference type="InterPro" id="IPR036873">
    <property type="entry name" value="Rhodanese-like_dom_sf"/>
</dbReference>
<evidence type="ECO:0000256" key="1">
    <source>
        <dbReference type="ARBA" id="ARBA00022679"/>
    </source>
</evidence>
<evidence type="ECO:0000256" key="2">
    <source>
        <dbReference type="ARBA" id="ARBA00022737"/>
    </source>
</evidence>
<dbReference type="SUPFAM" id="SSF52821">
    <property type="entry name" value="Rhodanese/Cell cycle control phosphatase"/>
    <property type="match status" value="2"/>
</dbReference>
<organism evidence="4 5">
    <name type="scientific">Albidovulum marisflavi</name>
    <dbReference type="NCBI Taxonomy" id="2984159"/>
    <lineage>
        <taxon>Bacteria</taxon>
        <taxon>Pseudomonadati</taxon>
        <taxon>Pseudomonadota</taxon>
        <taxon>Alphaproteobacteria</taxon>
        <taxon>Rhodobacterales</taxon>
        <taxon>Paracoccaceae</taxon>
        <taxon>Albidovulum</taxon>
    </lineage>
</organism>
<name>A0ABT2ZC71_9RHOB</name>